<dbReference type="HAMAP" id="MF_00187">
    <property type="entry name" value="FdhD"/>
    <property type="match status" value="1"/>
</dbReference>
<protein>
    <recommendedName>
        <fullName evidence="3">Sulfur carrier protein FdhD</fullName>
    </recommendedName>
</protein>
<dbReference type="GO" id="GO:0006777">
    <property type="term" value="P:Mo-molybdopterin cofactor biosynthetic process"/>
    <property type="evidence" value="ECO:0007669"/>
    <property type="project" value="UniProtKB-UniRule"/>
</dbReference>
<evidence type="ECO:0000256" key="1">
    <source>
        <dbReference type="ARBA" id="ARBA00022490"/>
    </source>
</evidence>
<keyword evidence="1 3" id="KW-0963">Cytoplasm</keyword>
<dbReference type="NCBIfam" id="TIGR00129">
    <property type="entry name" value="fdhD_narQ"/>
    <property type="match status" value="1"/>
</dbReference>
<evidence type="ECO:0000313" key="5">
    <source>
        <dbReference type="Proteomes" id="UP000331127"/>
    </source>
</evidence>
<dbReference type="Gene3D" id="3.40.140.10">
    <property type="entry name" value="Cytidine Deaminase, domain 2"/>
    <property type="match status" value="1"/>
</dbReference>
<dbReference type="NCBIfam" id="NF001943">
    <property type="entry name" value="PRK00724.1-2"/>
    <property type="match status" value="1"/>
</dbReference>
<name>A0A5M3X2F6_9ACTN</name>
<sequence length="275" mass="29560">MIRPGPVTRYRVRQVSGNIAKDRRDDLATEEPLEIRVLAGGVSRTVAITMRTPGADFELAAGFLHGEGLVKPGDIQAIGYCTDDDVLPEARYNTVSVRLPQLPDIPHLERHFMTSSACGVCGSASLDALKDRCVPLTTTALRVTPEILYGLPATLHDAQGVFARTGGLHAAGLFTPDGTLVQTREDVGRHNAVDKLVGWALLHDRLPLTGHLLLVSGRASYEIGQKALAAGIELLCAVSAPSSLAVDLAREFGMTLIGFLRDERFNVYAGAERIE</sequence>
<evidence type="ECO:0000313" key="4">
    <source>
        <dbReference type="EMBL" id="GES15927.1"/>
    </source>
</evidence>
<dbReference type="Pfam" id="PF02634">
    <property type="entry name" value="FdhD-NarQ"/>
    <property type="match status" value="1"/>
</dbReference>
<dbReference type="InterPro" id="IPR016193">
    <property type="entry name" value="Cytidine_deaminase-like"/>
</dbReference>
<feature type="active site" description="Cysteine persulfide intermediate" evidence="3">
    <location>
        <position position="118"/>
    </location>
</feature>
<dbReference type="OrthoDB" id="3197277at2"/>
<comment type="caution">
    <text evidence="4">The sequence shown here is derived from an EMBL/GenBank/DDBJ whole genome shotgun (WGS) entry which is preliminary data.</text>
</comment>
<dbReference type="RefSeq" id="WP_155361015.1">
    <property type="nucleotide sequence ID" value="NZ_BAAAHL010000035.1"/>
</dbReference>
<gene>
    <name evidence="4" type="primary">fdhD_2</name>
    <name evidence="3" type="synonym">fdhD</name>
    <name evidence="4" type="ORF">Amac_095250</name>
</gene>
<dbReference type="AlphaFoldDB" id="A0A5M3X2F6"/>
<reference evidence="4 5" key="1">
    <citation type="submission" date="2019-10" db="EMBL/GenBank/DDBJ databases">
        <title>Whole genome shotgun sequence of Acrocarpospora macrocephala NBRC 16266.</title>
        <authorList>
            <person name="Ichikawa N."/>
            <person name="Kimura A."/>
            <person name="Kitahashi Y."/>
            <person name="Komaki H."/>
            <person name="Oguchi A."/>
        </authorList>
    </citation>
    <scope>NUCLEOTIDE SEQUENCE [LARGE SCALE GENOMIC DNA]</scope>
    <source>
        <strain evidence="4 5">NBRC 16266</strain>
    </source>
</reference>
<proteinExistence type="inferred from homology"/>
<dbReference type="EMBL" id="BLAE01000087">
    <property type="protein sequence ID" value="GES15927.1"/>
    <property type="molecule type" value="Genomic_DNA"/>
</dbReference>
<evidence type="ECO:0000256" key="2">
    <source>
        <dbReference type="ARBA" id="ARBA00023150"/>
    </source>
</evidence>
<dbReference type="GO" id="GO:0016783">
    <property type="term" value="F:sulfurtransferase activity"/>
    <property type="evidence" value="ECO:0007669"/>
    <property type="project" value="InterPro"/>
</dbReference>
<dbReference type="GO" id="GO:0005737">
    <property type="term" value="C:cytoplasm"/>
    <property type="evidence" value="ECO:0007669"/>
    <property type="project" value="UniProtKB-SubCell"/>
</dbReference>
<comment type="similarity">
    <text evidence="3">Belongs to the FdhD family.</text>
</comment>
<keyword evidence="5" id="KW-1185">Reference proteome</keyword>
<dbReference type="Gene3D" id="3.10.20.10">
    <property type="match status" value="1"/>
</dbReference>
<dbReference type="InterPro" id="IPR003786">
    <property type="entry name" value="FdhD"/>
</dbReference>
<dbReference type="Proteomes" id="UP000331127">
    <property type="component" value="Unassembled WGS sequence"/>
</dbReference>
<organism evidence="4 5">
    <name type="scientific">Acrocarpospora macrocephala</name>
    <dbReference type="NCBI Taxonomy" id="150177"/>
    <lineage>
        <taxon>Bacteria</taxon>
        <taxon>Bacillati</taxon>
        <taxon>Actinomycetota</taxon>
        <taxon>Actinomycetes</taxon>
        <taxon>Streptosporangiales</taxon>
        <taxon>Streptosporangiaceae</taxon>
        <taxon>Acrocarpospora</taxon>
    </lineage>
</organism>
<dbReference type="SUPFAM" id="SSF53927">
    <property type="entry name" value="Cytidine deaminase-like"/>
    <property type="match status" value="1"/>
</dbReference>
<dbReference type="PANTHER" id="PTHR30592:SF1">
    <property type="entry name" value="SULFUR CARRIER PROTEIN FDHD"/>
    <property type="match status" value="1"/>
</dbReference>
<dbReference type="PIRSF" id="PIRSF015626">
    <property type="entry name" value="FdhD"/>
    <property type="match status" value="1"/>
</dbReference>
<evidence type="ECO:0000256" key="3">
    <source>
        <dbReference type="HAMAP-Rule" id="MF_00187"/>
    </source>
</evidence>
<accession>A0A5M3X2F6</accession>
<keyword evidence="4" id="KW-0808">Transferase</keyword>
<feature type="binding site" evidence="3">
    <location>
        <begin position="259"/>
        <end position="264"/>
    </location>
    <ligand>
        <name>Mo-bis(molybdopterin guanine dinucleotide)</name>
        <dbReference type="ChEBI" id="CHEBI:60539"/>
    </ligand>
</feature>
<keyword evidence="2 3" id="KW-0501">Molybdenum cofactor biosynthesis</keyword>
<comment type="subcellular location">
    <subcellularLocation>
        <location evidence="3">Cytoplasm</location>
    </subcellularLocation>
</comment>
<comment type="function">
    <text evidence="3">Required for formate dehydrogenase (FDH) activity. Acts as a sulfur carrier protein that transfers sulfur from IscS to the molybdenum cofactor prior to its insertion into FDH.</text>
</comment>
<dbReference type="PANTHER" id="PTHR30592">
    <property type="entry name" value="FORMATE DEHYDROGENASE"/>
    <property type="match status" value="1"/>
</dbReference>
<dbReference type="GO" id="GO:0097163">
    <property type="term" value="F:sulfur carrier activity"/>
    <property type="evidence" value="ECO:0007669"/>
    <property type="project" value="UniProtKB-UniRule"/>
</dbReference>